<keyword evidence="6 8" id="KW-1133">Transmembrane helix</keyword>
<evidence type="ECO:0000313" key="11">
    <source>
        <dbReference type="Proteomes" id="UP000829494"/>
    </source>
</evidence>
<dbReference type="PANTHER" id="PTHR30269">
    <property type="entry name" value="TRANSMEMBRANE PROTEIN YFCA"/>
    <property type="match status" value="1"/>
</dbReference>
<organism evidence="10 11">
    <name type="scientific">Streptomyces rimosus subsp. rimosus</name>
    <dbReference type="NCBI Taxonomy" id="132474"/>
    <lineage>
        <taxon>Bacteria</taxon>
        <taxon>Bacillati</taxon>
        <taxon>Actinomycetota</taxon>
        <taxon>Actinomycetes</taxon>
        <taxon>Kitasatosporales</taxon>
        <taxon>Streptomycetaceae</taxon>
        <taxon>Streptomyces</taxon>
    </lineage>
</organism>
<dbReference type="InterPro" id="IPR052017">
    <property type="entry name" value="TSUP"/>
</dbReference>
<reference evidence="10 11" key="1">
    <citation type="submission" date="2022-03" db="EMBL/GenBank/DDBJ databases">
        <title>Complete genome of Streptomyces rimosus ssp. rimosus R7 (=ATCC 10970).</title>
        <authorList>
            <person name="Beganovic S."/>
            <person name="Ruckert C."/>
            <person name="Busche T."/>
            <person name="Kalinowski J."/>
            <person name="Wittmann C."/>
        </authorList>
    </citation>
    <scope>NUCLEOTIDE SEQUENCE [LARGE SCALE GENOMIC DNA]</scope>
    <source>
        <strain evidence="10 11">R7</strain>
    </source>
</reference>
<evidence type="ECO:0000256" key="7">
    <source>
        <dbReference type="ARBA" id="ARBA00023136"/>
    </source>
</evidence>
<evidence type="ECO:0000256" key="1">
    <source>
        <dbReference type="ARBA" id="ARBA00004651"/>
    </source>
</evidence>
<evidence type="ECO:0000256" key="3">
    <source>
        <dbReference type="ARBA" id="ARBA00022448"/>
    </source>
</evidence>
<evidence type="ECO:0000256" key="9">
    <source>
        <dbReference type="SAM" id="MobiDB-lite"/>
    </source>
</evidence>
<keyword evidence="4 8" id="KW-1003">Cell membrane</keyword>
<accession>A0ABY3Z7C9</accession>
<dbReference type="Proteomes" id="UP000829494">
    <property type="component" value="Chromosome"/>
</dbReference>
<keyword evidence="5 8" id="KW-0812">Transmembrane</keyword>
<dbReference type="PANTHER" id="PTHR30269:SF23">
    <property type="entry name" value="MEMBRANE TRANSPORTER PROTEIN YDHB-RELATED"/>
    <property type="match status" value="1"/>
</dbReference>
<dbReference type="RefSeq" id="WP_003980130.1">
    <property type="nucleotide sequence ID" value="NZ_CP043497.1"/>
</dbReference>
<feature type="transmembrane region" description="Helical" evidence="8">
    <location>
        <begin position="99"/>
        <end position="117"/>
    </location>
</feature>
<feature type="transmembrane region" description="Helical" evidence="8">
    <location>
        <begin position="225"/>
        <end position="246"/>
    </location>
</feature>
<keyword evidence="3" id="KW-0813">Transport</keyword>
<dbReference type="EMBL" id="CP094298">
    <property type="protein sequence ID" value="UNZ05701.1"/>
    <property type="molecule type" value="Genomic_DNA"/>
</dbReference>
<evidence type="ECO:0000256" key="6">
    <source>
        <dbReference type="ARBA" id="ARBA00022989"/>
    </source>
</evidence>
<dbReference type="GeneID" id="66855175"/>
<evidence type="ECO:0000313" key="10">
    <source>
        <dbReference type="EMBL" id="UNZ05701.1"/>
    </source>
</evidence>
<keyword evidence="11" id="KW-1185">Reference proteome</keyword>
<dbReference type="InterPro" id="IPR002781">
    <property type="entry name" value="TM_pro_TauE-like"/>
</dbReference>
<evidence type="ECO:0000256" key="2">
    <source>
        <dbReference type="ARBA" id="ARBA00009142"/>
    </source>
</evidence>
<gene>
    <name evidence="10" type="ORF">SRIMR7_26465</name>
</gene>
<sequence>MTDPGILQIGALVAAALLVGVSKMAVSGVGAISVALFAAVLPAKQSTGALLPLLLVGDVLAVSAYRRHADWPALLRLLPSVAAGVLLGAVFVARVDDAVMRRTIGVLLLTIVAHYLWQRRRTRTASGGSDTTGAPKGRTDTECGTASPGAPTARTQHGRALAFGLVAGFATMVANAGGPAMSLYLLSAGFTMLGFLGTAAWFFLIVNLVKLPFSVGLGLIDRNALVLDALLVLAVPVGAFLGRAAVNRIDQALFERLVLVFTTLSSVNLLR</sequence>
<evidence type="ECO:0000256" key="4">
    <source>
        <dbReference type="ARBA" id="ARBA00022475"/>
    </source>
</evidence>
<feature type="transmembrane region" description="Helical" evidence="8">
    <location>
        <begin position="12"/>
        <end position="41"/>
    </location>
</feature>
<feature type="region of interest" description="Disordered" evidence="9">
    <location>
        <begin position="124"/>
        <end position="154"/>
    </location>
</feature>
<evidence type="ECO:0000256" key="8">
    <source>
        <dbReference type="RuleBase" id="RU363041"/>
    </source>
</evidence>
<dbReference type="Pfam" id="PF01925">
    <property type="entry name" value="TauE"/>
    <property type="match status" value="1"/>
</dbReference>
<comment type="subcellular location">
    <subcellularLocation>
        <location evidence="1 8">Cell membrane</location>
        <topology evidence="1 8">Multi-pass membrane protein</topology>
    </subcellularLocation>
</comment>
<evidence type="ECO:0000256" key="5">
    <source>
        <dbReference type="ARBA" id="ARBA00022692"/>
    </source>
</evidence>
<keyword evidence="7 8" id="KW-0472">Membrane</keyword>
<name>A0ABY3Z7C9_STRRM</name>
<feature type="transmembrane region" description="Helical" evidence="8">
    <location>
        <begin position="73"/>
        <end position="93"/>
    </location>
</feature>
<feature type="transmembrane region" description="Helical" evidence="8">
    <location>
        <begin position="183"/>
        <end position="204"/>
    </location>
</feature>
<comment type="similarity">
    <text evidence="2 8">Belongs to the 4-toluene sulfonate uptake permease (TSUP) (TC 2.A.102) family.</text>
</comment>
<protein>
    <recommendedName>
        <fullName evidence="8">Probable membrane transporter protein</fullName>
    </recommendedName>
</protein>
<proteinExistence type="inferred from homology"/>